<feature type="binding site" evidence="4">
    <location>
        <position position="197"/>
    </location>
    <ligand>
        <name>a divalent metal cation</name>
        <dbReference type="ChEBI" id="CHEBI:60240"/>
        <label>1</label>
    </ligand>
</feature>
<evidence type="ECO:0000256" key="2">
    <source>
        <dbReference type="ARBA" id="ARBA00022723"/>
    </source>
</evidence>
<dbReference type="InterPro" id="IPR001130">
    <property type="entry name" value="TatD-like"/>
</dbReference>
<evidence type="ECO:0000313" key="5">
    <source>
        <dbReference type="EMBL" id="HHK67945.1"/>
    </source>
</evidence>
<evidence type="ECO:0000256" key="4">
    <source>
        <dbReference type="PIRSR" id="PIRSR005902-1"/>
    </source>
</evidence>
<dbReference type="AlphaFoldDB" id="A0A7C5L6S7"/>
<dbReference type="PANTHER" id="PTHR46317:SF1">
    <property type="entry name" value="HYDROLASE, TATD FAMILY"/>
    <property type="match status" value="1"/>
</dbReference>
<feature type="binding site" evidence="4">
    <location>
        <position position="89"/>
    </location>
    <ligand>
        <name>a divalent metal cation</name>
        <dbReference type="ChEBI" id="CHEBI:60240"/>
        <label>1</label>
    </ligand>
</feature>
<evidence type="ECO:0000256" key="1">
    <source>
        <dbReference type="ARBA" id="ARBA00009275"/>
    </source>
</evidence>
<evidence type="ECO:0000256" key="3">
    <source>
        <dbReference type="ARBA" id="ARBA00022801"/>
    </source>
</evidence>
<dbReference type="InterPro" id="IPR032466">
    <property type="entry name" value="Metal_Hydrolase"/>
</dbReference>
<keyword evidence="3" id="KW-0378">Hydrolase</keyword>
<dbReference type="EMBL" id="DRWN01000019">
    <property type="protein sequence ID" value="HHK67945.1"/>
    <property type="molecule type" value="Genomic_DNA"/>
</dbReference>
<dbReference type="PIRSF" id="PIRSF005902">
    <property type="entry name" value="DNase_TatD"/>
    <property type="match status" value="1"/>
</dbReference>
<sequence length="246" mass="27134">MFVIDVHCHLTEEPLYTNLEKILEEAKQAGVAGVITSGIGHADCLKALSIADNRFVHASLGIEPYDLEGYEKVIELIKHNRDRIVAVGEVGLDYYWGKREMRETQLSVFREFISLAEETGLPLVVHSRSAGRYALDVLIEAGAEKVVMHAFDGAAAEAVRGASKGFYFSIPPSVVRSEQKQKMVKRLALENLLLESDAPVLGPERGVVNTPANIKISAEAISRLKNIPLDRVVEVTLENAKNIFKL</sequence>
<proteinExistence type="inferred from homology"/>
<dbReference type="CDD" id="cd01310">
    <property type="entry name" value="TatD_DNAse"/>
    <property type="match status" value="1"/>
</dbReference>
<comment type="similarity">
    <text evidence="1">Belongs to the metallo-dependent hydrolases superfamily. TatD-type hydrolase family.</text>
</comment>
<dbReference type="GO" id="GO:0046872">
    <property type="term" value="F:metal ion binding"/>
    <property type="evidence" value="ECO:0007669"/>
    <property type="project" value="UniProtKB-KW"/>
</dbReference>
<dbReference type="PANTHER" id="PTHR46317">
    <property type="entry name" value="HYDROLASE OF PHP SUPERFAMILY-RELATED PROTEIN"/>
    <property type="match status" value="1"/>
</dbReference>
<feature type="binding site" evidence="4">
    <location>
        <position position="7"/>
    </location>
    <ligand>
        <name>a divalent metal cation</name>
        <dbReference type="ChEBI" id="CHEBI:60240"/>
        <label>1</label>
    </ligand>
</feature>
<accession>A0A7C5L6S7</accession>
<gene>
    <name evidence="5" type="ORF">ENM11_02160</name>
</gene>
<organism evidence="5">
    <name type="scientific">Caldiarchaeum subterraneum</name>
    <dbReference type="NCBI Taxonomy" id="311458"/>
    <lineage>
        <taxon>Archaea</taxon>
        <taxon>Nitrososphaerota</taxon>
        <taxon>Candidatus Caldarchaeales</taxon>
        <taxon>Candidatus Caldarchaeaceae</taxon>
        <taxon>Candidatus Caldarchaeum</taxon>
    </lineage>
</organism>
<feature type="binding site" evidence="4">
    <location>
        <position position="149"/>
    </location>
    <ligand>
        <name>a divalent metal cation</name>
        <dbReference type="ChEBI" id="CHEBI:60240"/>
        <label>2</label>
    </ligand>
</feature>
<protein>
    <submittedName>
        <fullName evidence="5">TatD family deoxyribonuclease</fullName>
    </submittedName>
</protein>
<keyword evidence="2 4" id="KW-0479">Metal-binding</keyword>
<feature type="binding site" evidence="4">
    <location>
        <position position="126"/>
    </location>
    <ligand>
        <name>a divalent metal cation</name>
        <dbReference type="ChEBI" id="CHEBI:60240"/>
        <label>2</label>
    </ligand>
</feature>
<dbReference type="Pfam" id="PF01026">
    <property type="entry name" value="TatD_DNase"/>
    <property type="match status" value="1"/>
</dbReference>
<dbReference type="Gene3D" id="3.20.20.140">
    <property type="entry name" value="Metal-dependent hydrolases"/>
    <property type="match status" value="1"/>
</dbReference>
<name>A0A7C5L6S7_CALS0</name>
<comment type="caution">
    <text evidence="5">The sequence shown here is derived from an EMBL/GenBank/DDBJ whole genome shotgun (WGS) entry which is preliminary data.</text>
</comment>
<reference evidence="5" key="1">
    <citation type="journal article" date="2020" name="mSystems">
        <title>Genome- and Community-Level Interaction Insights into Carbon Utilization and Element Cycling Functions of Hydrothermarchaeota in Hydrothermal Sediment.</title>
        <authorList>
            <person name="Zhou Z."/>
            <person name="Liu Y."/>
            <person name="Xu W."/>
            <person name="Pan J."/>
            <person name="Luo Z.H."/>
            <person name="Li M."/>
        </authorList>
    </citation>
    <scope>NUCLEOTIDE SEQUENCE [LARGE SCALE GENOMIC DNA]</scope>
    <source>
        <strain evidence="5">SpSt-1056</strain>
    </source>
</reference>
<feature type="binding site" evidence="4">
    <location>
        <position position="9"/>
    </location>
    <ligand>
        <name>a divalent metal cation</name>
        <dbReference type="ChEBI" id="CHEBI:60240"/>
        <label>1</label>
    </ligand>
</feature>
<dbReference type="SUPFAM" id="SSF51556">
    <property type="entry name" value="Metallo-dependent hydrolases"/>
    <property type="match status" value="1"/>
</dbReference>
<dbReference type="GO" id="GO:0016788">
    <property type="term" value="F:hydrolase activity, acting on ester bonds"/>
    <property type="evidence" value="ECO:0007669"/>
    <property type="project" value="InterPro"/>
</dbReference>